<dbReference type="Proteomes" id="UP000239736">
    <property type="component" value="Unassembled WGS sequence"/>
</dbReference>
<dbReference type="OrthoDB" id="5525128at2"/>
<keyword evidence="1" id="KW-0472">Membrane</keyword>
<feature type="transmembrane region" description="Helical" evidence="1">
    <location>
        <begin position="20"/>
        <end position="40"/>
    </location>
</feature>
<evidence type="ECO:0008006" key="4">
    <source>
        <dbReference type="Google" id="ProtNLM"/>
    </source>
</evidence>
<keyword evidence="1" id="KW-1133">Transmembrane helix</keyword>
<keyword evidence="1" id="KW-0812">Transmembrane</keyword>
<protein>
    <recommendedName>
        <fullName evidence="4">Pilus assembly protein Flp/PilA</fullName>
    </recommendedName>
</protein>
<dbReference type="AlphaFoldDB" id="A0A2S5JGX0"/>
<name>A0A2S5JGX0_9RHOB</name>
<accession>A0A2S5JGX0</accession>
<dbReference type="RefSeq" id="WP_104071199.1">
    <property type="nucleotide sequence ID" value="NZ_PRDS01000005.1"/>
</dbReference>
<comment type="caution">
    <text evidence="2">The sequence shown here is derived from an EMBL/GenBank/DDBJ whole genome shotgun (WGS) entry which is preliminary data.</text>
</comment>
<proteinExistence type="predicted"/>
<evidence type="ECO:0000256" key="1">
    <source>
        <dbReference type="SAM" id="Phobius"/>
    </source>
</evidence>
<sequence length="63" mass="6578">MKLFKLAKKFHNEEDGAVTVDWVVLTAAVVGLGILALGAIKSGTGTLSTAINNYLSSATTQLQ</sequence>
<evidence type="ECO:0000313" key="3">
    <source>
        <dbReference type="Proteomes" id="UP000239736"/>
    </source>
</evidence>
<reference evidence="2 3" key="1">
    <citation type="submission" date="2018-01" db="EMBL/GenBank/DDBJ databases">
        <title>Genomic Encyclopedia of Archaeal and Bacterial Type Strains, Phase II (KMG-II): from individual species to whole genera.</title>
        <authorList>
            <person name="Goeker M."/>
        </authorList>
    </citation>
    <scope>NUCLEOTIDE SEQUENCE [LARGE SCALE GENOMIC DNA]</scope>
    <source>
        <strain evidence="2 3">DSM 12048</strain>
    </source>
</reference>
<organism evidence="2 3">
    <name type="scientific">Albidovulum inexpectatum</name>
    <dbReference type="NCBI Taxonomy" id="196587"/>
    <lineage>
        <taxon>Bacteria</taxon>
        <taxon>Pseudomonadati</taxon>
        <taxon>Pseudomonadota</taxon>
        <taxon>Alphaproteobacteria</taxon>
        <taxon>Rhodobacterales</taxon>
        <taxon>Paracoccaceae</taxon>
        <taxon>Albidovulum</taxon>
    </lineage>
</organism>
<dbReference type="EMBL" id="PRDS01000005">
    <property type="protein sequence ID" value="PPB80631.1"/>
    <property type="molecule type" value="Genomic_DNA"/>
</dbReference>
<evidence type="ECO:0000313" key="2">
    <source>
        <dbReference type="EMBL" id="PPB80631.1"/>
    </source>
</evidence>
<keyword evidence="3" id="KW-1185">Reference proteome</keyword>
<gene>
    <name evidence="2" type="ORF">LV82_01980</name>
</gene>